<dbReference type="SUPFAM" id="SSF53756">
    <property type="entry name" value="UDP-Glycosyltransferase/glycogen phosphorylase"/>
    <property type="match status" value="1"/>
</dbReference>
<name>A0A9X3N625_9ACTN</name>
<keyword evidence="1" id="KW-0413">Isomerase</keyword>
<accession>A0A9X3N625</accession>
<organism evidence="3 4">
    <name type="scientific">Solirubrobacter phytolaccae</name>
    <dbReference type="NCBI Taxonomy" id="1404360"/>
    <lineage>
        <taxon>Bacteria</taxon>
        <taxon>Bacillati</taxon>
        <taxon>Actinomycetota</taxon>
        <taxon>Thermoleophilia</taxon>
        <taxon>Solirubrobacterales</taxon>
        <taxon>Solirubrobacteraceae</taxon>
        <taxon>Solirubrobacter</taxon>
    </lineage>
</organism>
<dbReference type="PANTHER" id="PTHR43174">
    <property type="entry name" value="UDP-N-ACETYLGLUCOSAMINE 2-EPIMERASE"/>
    <property type="match status" value="1"/>
</dbReference>
<dbReference type="Pfam" id="PF02350">
    <property type="entry name" value="Epimerase_2"/>
    <property type="match status" value="1"/>
</dbReference>
<feature type="domain" description="UDP-N-acetylglucosamine 2-epimerase" evidence="2">
    <location>
        <begin position="91"/>
        <end position="377"/>
    </location>
</feature>
<comment type="caution">
    <text evidence="3">The sequence shown here is derived from an EMBL/GenBank/DDBJ whole genome shotgun (WGS) entry which is preliminary data.</text>
</comment>
<dbReference type="InterPro" id="IPR003331">
    <property type="entry name" value="UDP_GlcNAc_Epimerase_2_dom"/>
</dbReference>
<dbReference type="RefSeq" id="WP_270024607.1">
    <property type="nucleotide sequence ID" value="NZ_JAPDDP010000011.1"/>
</dbReference>
<dbReference type="AlphaFoldDB" id="A0A9X3N625"/>
<dbReference type="EMBL" id="JAPDDP010000011">
    <property type="protein sequence ID" value="MDA0180299.1"/>
    <property type="molecule type" value="Genomic_DNA"/>
</dbReference>
<dbReference type="InterPro" id="IPR029767">
    <property type="entry name" value="WecB-like"/>
</dbReference>
<sequence>MSITPEPNVASPLRPIQVEPVTDGLPAVGGIIHAVGSRSEAVRIATVLMALKARGVPQAVARLAGPVDAPGHAFAPDGMPRTAGLVDQRPETEIQRTARALSEAETLLLEHRPALVVVAGDTDGTLALALAASKLGIQIVRLGAGLRSGDFSQSEEINRILGDRLADLLCTDASDVGDTLMVEGIASDRVRHTGNTAIDLLRRSEPAARQRAAWRRFELPAHGFVLATLHRAEQAGDELQLRRVTDALCALGQRVPVIVSVLSTTARPATAQMVEQLRASDVLVTGPLDYLDFLSLEQVAGAILTDSGAVQDEASALGVRCYTLRRSTERIVTLTHGTNILLGEDPAEIADIRLDERTASPIPLWDGHAGERVAAELEKRLALAIPA</sequence>
<reference evidence="3" key="1">
    <citation type="submission" date="2022-10" db="EMBL/GenBank/DDBJ databases">
        <title>The WGS of Solirubrobacter phytolaccae KCTC 29190.</title>
        <authorList>
            <person name="Jiang Z."/>
        </authorList>
    </citation>
    <scope>NUCLEOTIDE SEQUENCE</scope>
    <source>
        <strain evidence="3">KCTC 29190</strain>
    </source>
</reference>
<comment type="similarity">
    <text evidence="1">Belongs to the UDP-N-acetylglucosamine 2-epimerase family.</text>
</comment>
<dbReference type="GO" id="GO:0016853">
    <property type="term" value="F:isomerase activity"/>
    <property type="evidence" value="ECO:0007669"/>
    <property type="project" value="UniProtKB-KW"/>
</dbReference>
<evidence type="ECO:0000259" key="2">
    <source>
        <dbReference type="Pfam" id="PF02350"/>
    </source>
</evidence>
<protein>
    <submittedName>
        <fullName evidence="3">UDP-N-acetyl glucosamine 2-epimerase</fullName>
    </submittedName>
</protein>
<dbReference type="Gene3D" id="3.40.50.2000">
    <property type="entry name" value="Glycogen Phosphorylase B"/>
    <property type="match status" value="2"/>
</dbReference>
<evidence type="ECO:0000313" key="3">
    <source>
        <dbReference type="EMBL" id="MDA0180299.1"/>
    </source>
</evidence>
<gene>
    <name evidence="3" type="ORF">OJ997_08330</name>
</gene>
<evidence type="ECO:0000313" key="4">
    <source>
        <dbReference type="Proteomes" id="UP001147653"/>
    </source>
</evidence>
<dbReference type="Proteomes" id="UP001147653">
    <property type="component" value="Unassembled WGS sequence"/>
</dbReference>
<evidence type="ECO:0000256" key="1">
    <source>
        <dbReference type="RuleBase" id="RU003513"/>
    </source>
</evidence>
<dbReference type="PANTHER" id="PTHR43174:SF1">
    <property type="entry name" value="UDP-N-ACETYLGLUCOSAMINE 2-EPIMERASE"/>
    <property type="match status" value="1"/>
</dbReference>
<keyword evidence="4" id="KW-1185">Reference proteome</keyword>
<proteinExistence type="inferred from homology"/>